<evidence type="ECO:0000313" key="3">
    <source>
        <dbReference type="Proteomes" id="UP000020218"/>
    </source>
</evidence>
<dbReference type="PATRIC" id="fig|1454001.3.peg.2147"/>
<evidence type="ECO:0000313" key="2">
    <source>
        <dbReference type="EMBL" id="EXI67266.1"/>
    </source>
</evidence>
<gene>
    <name evidence="2" type="primary">rfbG</name>
    <name evidence="2" type="ORF">AW08_02101</name>
</gene>
<keyword evidence="2" id="KW-0456">Lyase</keyword>
<dbReference type="EMBL" id="JFAX01000011">
    <property type="protein sequence ID" value="EXI67266.1"/>
    <property type="molecule type" value="Genomic_DNA"/>
</dbReference>
<name>A0A011MXG5_9PROT</name>
<keyword evidence="3" id="KW-1185">Reference proteome</keyword>
<accession>A0A011MXG5</accession>
<feature type="domain" description="NAD(P)-binding" evidence="1">
    <location>
        <begin position="24"/>
        <end position="184"/>
    </location>
</feature>
<evidence type="ECO:0000259" key="1">
    <source>
        <dbReference type="Pfam" id="PF16363"/>
    </source>
</evidence>
<dbReference type="InterPro" id="IPR016040">
    <property type="entry name" value="NAD(P)-bd_dom"/>
</dbReference>
<dbReference type="PANTHER" id="PTHR43000">
    <property type="entry name" value="DTDP-D-GLUCOSE 4,6-DEHYDRATASE-RELATED"/>
    <property type="match status" value="1"/>
</dbReference>
<dbReference type="InterPro" id="IPR036291">
    <property type="entry name" value="NAD(P)-bd_dom_sf"/>
</dbReference>
<dbReference type="Gene3D" id="3.90.25.10">
    <property type="entry name" value="UDP-galactose 4-epimerase, domain 1"/>
    <property type="match status" value="1"/>
</dbReference>
<dbReference type="Gene3D" id="3.40.50.720">
    <property type="entry name" value="NAD(P)-binding Rossmann-like Domain"/>
    <property type="match status" value="1"/>
</dbReference>
<proteinExistence type="predicted"/>
<sequence>MGFRQRTMENLVITPAFWQDRRVLVTGHTGFKGGWLALWLQTMGARVIGLALPPATQPNLFELTGLAGQMVSILADIRDRDALAAALASHRPEVVFHLAAQALVLPSYSRPAETYATNVMGTVNLLDAIRQTGCVRSVVIVSSDKCYQPRATACTESDPLGATDPYSSSKACTELVAAAYRSSFFASGDHRGHATALATARAGNAIGGGDWSTGRLVPDAVRAFADRRPLLVRHPEAVRPWQHVLEPLAGYLILGERLYQQGARFAEAWNFGPGGETAHSVADLLTKMAGMWGGGATWRRDDETHPHEAQSLRLDATKAARALPWHPRWPLATALQMTVDWYRAHLDGQDMVAVSRQQIARYCECEPKAVAP</sequence>
<dbReference type="Proteomes" id="UP000020218">
    <property type="component" value="Unassembled WGS sequence"/>
</dbReference>
<organism evidence="2 3">
    <name type="scientific">Candidatus Accumulibacter adjunctus</name>
    <dbReference type="NCBI Taxonomy" id="1454001"/>
    <lineage>
        <taxon>Bacteria</taxon>
        <taxon>Pseudomonadati</taxon>
        <taxon>Pseudomonadota</taxon>
        <taxon>Betaproteobacteria</taxon>
        <taxon>Candidatus Accumulibacter</taxon>
    </lineage>
</organism>
<dbReference type="SUPFAM" id="SSF51735">
    <property type="entry name" value="NAD(P)-binding Rossmann-fold domains"/>
    <property type="match status" value="1"/>
</dbReference>
<dbReference type="EC" id="4.2.1.45" evidence="2"/>
<dbReference type="InterPro" id="IPR013445">
    <property type="entry name" value="CDP_4_6_deHydtase"/>
</dbReference>
<dbReference type="Pfam" id="PF16363">
    <property type="entry name" value="GDP_Man_Dehyd"/>
    <property type="match status" value="1"/>
</dbReference>
<comment type="caution">
    <text evidence="2">The sequence shown here is derived from an EMBL/GenBank/DDBJ whole genome shotgun (WGS) entry which is preliminary data.</text>
</comment>
<reference evidence="2" key="1">
    <citation type="submission" date="2014-02" db="EMBL/GenBank/DDBJ databases">
        <title>Expanding our view of genomic diversity in Candidatus Accumulibacter clades.</title>
        <authorList>
            <person name="Skennerton C.T."/>
            <person name="Barr J.J."/>
            <person name="Slater F.R."/>
            <person name="Bond P.L."/>
            <person name="Tyson G.W."/>
        </authorList>
    </citation>
    <scope>NUCLEOTIDE SEQUENCE [LARGE SCALE GENOMIC DNA]</scope>
</reference>
<dbReference type="NCBIfam" id="TIGR02622">
    <property type="entry name" value="CDP_4_6_dhtase"/>
    <property type="match status" value="1"/>
</dbReference>
<dbReference type="GO" id="GO:0047733">
    <property type="term" value="F:CDP-glucose 4,6-dehydratase activity"/>
    <property type="evidence" value="ECO:0007669"/>
    <property type="project" value="UniProtKB-EC"/>
</dbReference>
<protein>
    <submittedName>
        <fullName evidence="2">CDP-glucose 4,6-dehydratase</fullName>
        <ecNumber evidence="2">4.2.1.45</ecNumber>
    </submittedName>
</protein>
<dbReference type="AlphaFoldDB" id="A0A011MXG5"/>
<dbReference type="STRING" id="1454001.AW08_02101"/>
<dbReference type="CDD" id="cd05252">
    <property type="entry name" value="CDP_GD_SDR_e"/>
    <property type="match status" value="1"/>
</dbReference>